<dbReference type="GO" id="GO:0008721">
    <property type="term" value="F:D-serine ammonia-lyase activity"/>
    <property type="evidence" value="ECO:0007669"/>
    <property type="project" value="UniProtKB-EC"/>
</dbReference>
<dbReference type="InterPro" id="IPR026956">
    <property type="entry name" value="D-ser_dehydrat-like_dom"/>
</dbReference>
<keyword evidence="4" id="KW-0216">Detoxification</keyword>
<dbReference type="SMART" id="SM01119">
    <property type="entry name" value="D-ser_dehydrat"/>
    <property type="match status" value="1"/>
</dbReference>
<dbReference type="RefSeq" id="XP_033588354.1">
    <property type="nucleotide sequence ID" value="XM_033733942.1"/>
</dbReference>
<dbReference type="InterPro" id="IPR001608">
    <property type="entry name" value="Ala_racemase_N"/>
</dbReference>
<reference evidence="15" key="1">
    <citation type="journal article" date="2020" name="Stud. Mycol.">
        <title>101 Dothideomycetes genomes: a test case for predicting lifestyles and emergence of pathogens.</title>
        <authorList>
            <person name="Haridas S."/>
            <person name="Albert R."/>
            <person name="Binder M."/>
            <person name="Bloem J."/>
            <person name="Labutti K."/>
            <person name="Salamov A."/>
            <person name="Andreopoulos B."/>
            <person name="Baker S."/>
            <person name="Barry K."/>
            <person name="Bills G."/>
            <person name="Bluhm B."/>
            <person name="Cannon C."/>
            <person name="Castanera R."/>
            <person name="Culley D."/>
            <person name="Daum C."/>
            <person name="Ezra D."/>
            <person name="Gonzalez J."/>
            <person name="Henrissat B."/>
            <person name="Kuo A."/>
            <person name="Liang C."/>
            <person name="Lipzen A."/>
            <person name="Lutzoni F."/>
            <person name="Magnuson J."/>
            <person name="Mondo S."/>
            <person name="Nolan M."/>
            <person name="Ohm R."/>
            <person name="Pangilinan J."/>
            <person name="Park H.-J."/>
            <person name="Ramirez L."/>
            <person name="Alfaro M."/>
            <person name="Sun H."/>
            <person name="Tritt A."/>
            <person name="Yoshinaga Y."/>
            <person name="Zwiers L.-H."/>
            <person name="Turgeon B."/>
            <person name="Goodwin S."/>
            <person name="Spatafora J."/>
            <person name="Crous P."/>
            <person name="Grigoriev I."/>
        </authorList>
    </citation>
    <scope>NUCLEOTIDE SEQUENCE</scope>
    <source>
        <strain evidence="15">CBS 113389</strain>
    </source>
</reference>
<evidence type="ECO:0000256" key="3">
    <source>
        <dbReference type="ARBA" id="ARBA00005323"/>
    </source>
</evidence>
<evidence type="ECO:0000256" key="2">
    <source>
        <dbReference type="ARBA" id="ARBA00001947"/>
    </source>
</evidence>
<dbReference type="GO" id="GO:0036088">
    <property type="term" value="P:D-serine catabolic process"/>
    <property type="evidence" value="ECO:0007669"/>
    <property type="project" value="TreeGrafter"/>
</dbReference>
<dbReference type="PANTHER" id="PTHR28004:SF2">
    <property type="entry name" value="D-SERINE DEHYDRATASE"/>
    <property type="match status" value="1"/>
</dbReference>
<dbReference type="OrthoDB" id="20198at2759"/>
<dbReference type="PANTHER" id="PTHR28004">
    <property type="entry name" value="ZGC:162816-RELATED"/>
    <property type="match status" value="1"/>
</dbReference>
<dbReference type="SUPFAM" id="SSF51419">
    <property type="entry name" value="PLP-binding barrel"/>
    <property type="match status" value="1"/>
</dbReference>
<dbReference type="EC" id="4.3.1.18" evidence="11"/>
<evidence type="ECO:0000313" key="16">
    <source>
        <dbReference type="Proteomes" id="UP000799767"/>
    </source>
</evidence>
<accession>A0A6A6PQ79</accession>
<dbReference type="InterPro" id="IPR042208">
    <property type="entry name" value="D-ser_dehydrat-like_sf"/>
</dbReference>
<dbReference type="GO" id="GO:0046872">
    <property type="term" value="F:metal ion binding"/>
    <property type="evidence" value="ECO:0007669"/>
    <property type="project" value="UniProtKB-KW"/>
</dbReference>
<dbReference type="GO" id="GO:0009636">
    <property type="term" value="P:response to toxic substance"/>
    <property type="evidence" value="ECO:0007669"/>
    <property type="project" value="UniProtKB-KW"/>
</dbReference>
<evidence type="ECO:0000259" key="14">
    <source>
        <dbReference type="SMART" id="SM01119"/>
    </source>
</evidence>
<keyword evidence="5" id="KW-0479">Metal-binding</keyword>
<dbReference type="Gene3D" id="2.40.37.20">
    <property type="entry name" value="D-serine dehydratase-like domain"/>
    <property type="match status" value="1"/>
</dbReference>
<comment type="function">
    <text evidence="10">Catalyzes the conversion of D-serine to pyruvate and ammonia. May play a role in D-serine detoxification.</text>
</comment>
<dbReference type="GeneID" id="54474944"/>
<dbReference type="InterPro" id="IPR029066">
    <property type="entry name" value="PLP-binding_barrel"/>
</dbReference>
<comment type="catalytic activity">
    <reaction evidence="9">
        <text>D-serine = pyruvate + NH4(+)</text>
        <dbReference type="Rhea" id="RHEA:13977"/>
        <dbReference type="ChEBI" id="CHEBI:15361"/>
        <dbReference type="ChEBI" id="CHEBI:28938"/>
        <dbReference type="ChEBI" id="CHEBI:35247"/>
        <dbReference type="EC" id="4.3.1.18"/>
    </reaction>
    <physiologicalReaction direction="left-to-right" evidence="9">
        <dbReference type="Rhea" id="RHEA:13978"/>
    </physiologicalReaction>
</comment>
<keyword evidence="8" id="KW-0456">Lyase</keyword>
<dbReference type="Proteomes" id="UP000799767">
    <property type="component" value="Unassembled WGS sequence"/>
</dbReference>
<dbReference type="Pfam" id="PF14031">
    <property type="entry name" value="D-ser_dehydrat"/>
    <property type="match status" value="1"/>
</dbReference>
<evidence type="ECO:0000256" key="12">
    <source>
        <dbReference type="ARBA" id="ARBA00069616"/>
    </source>
</evidence>
<evidence type="ECO:0000256" key="11">
    <source>
        <dbReference type="ARBA" id="ARBA00066349"/>
    </source>
</evidence>
<evidence type="ECO:0000256" key="5">
    <source>
        <dbReference type="ARBA" id="ARBA00022723"/>
    </source>
</evidence>
<dbReference type="AlphaFoldDB" id="A0A6A6PQ79"/>
<organism evidence="15 16">
    <name type="scientific">Neohortaea acidophila</name>
    <dbReference type="NCBI Taxonomy" id="245834"/>
    <lineage>
        <taxon>Eukaryota</taxon>
        <taxon>Fungi</taxon>
        <taxon>Dikarya</taxon>
        <taxon>Ascomycota</taxon>
        <taxon>Pezizomycotina</taxon>
        <taxon>Dothideomycetes</taxon>
        <taxon>Dothideomycetidae</taxon>
        <taxon>Mycosphaerellales</taxon>
        <taxon>Teratosphaeriaceae</taxon>
        <taxon>Neohortaea</taxon>
    </lineage>
</organism>
<feature type="domain" description="D-serine dehydratase-like" evidence="14">
    <location>
        <begin position="324"/>
        <end position="438"/>
    </location>
</feature>
<dbReference type="Pfam" id="PF01168">
    <property type="entry name" value="Ala_racemase_N"/>
    <property type="match status" value="1"/>
</dbReference>
<gene>
    <name evidence="15" type="ORF">BDY17DRAFT_299657</name>
</gene>
<evidence type="ECO:0000256" key="4">
    <source>
        <dbReference type="ARBA" id="ARBA00022575"/>
    </source>
</evidence>
<evidence type="ECO:0000256" key="9">
    <source>
        <dbReference type="ARBA" id="ARBA00051198"/>
    </source>
</evidence>
<comment type="similarity">
    <text evidence="3">Belongs to the DSD1 family.</text>
</comment>
<sequence>MAELTLPSAPHLYPAPSQATLASHFVGKRIKDVQAPAAIIDAAVVRRNCNALSNAINRLGVGFRAHVKTHKTLEMTKLQVGDSDAKTIKLVCSTVSEIEHLLPWLVECKAQGKDVDVLYGLPVAPSQVARLGKVASALGEGTLGVFVDHTAQIKALENVKGDVWPGHIPIWVAIDVGYHREGVTANSSQLAEIARVLETTKRVKLAGLYSHLGSSYGSASAEDALKYMAEELRGLKAGAEAFLRAGNNSLTGNGKITLSLGASPTATATQNLFGGVSAVHEYRSLIDEVKQNFELEFHAGVYCVNDLQQLAAHATHDRTYDDIGFRILAEVASVYADRADTPEILVAAGSIVLGREPCKSYPGWAVVAPWPDKTTSYFRPGGSSPGWIVGRISQEHGILTWEGRAEQMQPLEVGEKVLLWPNHACIAGVNFGWYLVVDSDEADPEMIQDVWLRWRGW</sequence>
<dbReference type="Gene3D" id="3.20.20.10">
    <property type="entry name" value="Alanine racemase"/>
    <property type="match status" value="1"/>
</dbReference>
<evidence type="ECO:0000256" key="1">
    <source>
        <dbReference type="ARBA" id="ARBA00001933"/>
    </source>
</evidence>
<comment type="cofactor">
    <cofactor evidence="2">
        <name>Zn(2+)</name>
        <dbReference type="ChEBI" id="CHEBI:29105"/>
    </cofactor>
</comment>
<name>A0A6A6PQ79_9PEZI</name>
<keyword evidence="16" id="KW-1185">Reference proteome</keyword>
<evidence type="ECO:0000256" key="6">
    <source>
        <dbReference type="ARBA" id="ARBA00022833"/>
    </source>
</evidence>
<protein>
    <recommendedName>
        <fullName evidence="12">D-serine dehydratase</fullName>
        <ecNumber evidence="11">4.3.1.18</ecNumber>
    </recommendedName>
    <alternativeName>
        <fullName evidence="13">D-serine deaminase</fullName>
    </alternativeName>
</protein>
<comment type="cofactor">
    <cofactor evidence="1">
        <name>pyridoxal 5'-phosphate</name>
        <dbReference type="ChEBI" id="CHEBI:597326"/>
    </cofactor>
</comment>
<evidence type="ECO:0000313" key="15">
    <source>
        <dbReference type="EMBL" id="KAF2481784.1"/>
    </source>
</evidence>
<dbReference type="FunFam" id="3.20.20.10:FF:000016">
    <property type="entry name" value="D-serine dehydratase"/>
    <property type="match status" value="1"/>
</dbReference>
<dbReference type="InterPro" id="IPR051466">
    <property type="entry name" value="D-amino_acid_metab_enzyme"/>
</dbReference>
<evidence type="ECO:0000256" key="10">
    <source>
        <dbReference type="ARBA" id="ARBA00055764"/>
    </source>
</evidence>
<keyword evidence="6" id="KW-0862">Zinc</keyword>
<dbReference type="EMBL" id="MU001637">
    <property type="protein sequence ID" value="KAF2481784.1"/>
    <property type="molecule type" value="Genomic_DNA"/>
</dbReference>
<evidence type="ECO:0000256" key="13">
    <source>
        <dbReference type="ARBA" id="ARBA00075219"/>
    </source>
</evidence>
<evidence type="ECO:0000256" key="7">
    <source>
        <dbReference type="ARBA" id="ARBA00022898"/>
    </source>
</evidence>
<keyword evidence="7" id="KW-0663">Pyridoxal phosphate</keyword>
<evidence type="ECO:0000256" key="8">
    <source>
        <dbReference type="ARBA" id="ARBA00023239"/>
    </source>
</evidence>
<proteinExistence type="inferred from homology"/>